<dbReference type="AlphaFoldDB" id="A0A0R3ANJ7"/>
<evidence type="ECO:0000313" key="2">
    <source>
        <dbReference type="Proteomes" id="UP000050852"/>
    </source>
</evidence>
<sequence>MKGEKAADASTKIHGSSKMSDFFRHGSVEERRAVYHMAASAAIEEQREVIRSAKPGEILTVKPR</sequence>
<name>A0A0R3ANJ7_9PSED</name>
<comment type="caution">
    <text evidence="1">The sequence shown here is derived from an EMBL/GenBank/DDBJ whole genome shotgun (WGS) entry which is preliminary data.</text>
</comment>
<accession>A0A0R3ANJ7</accession>
<gene>
    <name evidence="1" type="ORF">TX23_01335</name>
</gene>
<dbReference type="PATRIC" id="fig|1615673.3.peg.1190"/>
<organism evidence="1 2">
    <name type="scientific">Pseudomonas paralactis</name>
    <dbReference type="NCBI Taxonomy" id="1615673"/>
    <lineage>
        <taxon>Bacteria</taxon>
        <taxon>Pseudomonadati</taxon>
        <taxon>Pseudomonadota</taxon>
        <taxon>Gammaproteobacteria</taxon>
        <taxon>Pseudomonadales</taxon>
        <taxon>Pseudomonadaceae</taxon>
        <taxon>Pseudomonas</taxon>
    </lineage>
</organism>
<dbReference type="Proteomes" id="UP000050852">
    <property type="component" value="Unassembled WGS sequence"/>
</dbReference>
<reference evidence="1 2" key="1">
    <citation type="submission" date="2015-02" db="EMBL/GenBank/DDBJ databases">
        <title>Two Pseudomonas sp. nov., isolated from raw milk.</title>
        <authorList>
            <person name="Wenning M."/>
            <person name="von Neubeck M."/>
            <person name="Huptas C."/>
            <person name="Scherer S."/>
        </authorList>
    </citation>
    <scope>NUCLEOTIDE SEQUENCE [LARGE SCALE GENOMIC DNA]</scope>
    <source>
        <strain evidence="1 2">DSM 29164</strain>
    </source>
</reference>
<protein>
    <submittedName>
        <fullName evidence="1">Uncharacterized protein</fullName>
    </submittedName>
</protein>
<evidence type="ECO:0000313" key="1">
    <source>
        <dbReference type="EMBL" id="KRP74854.1"/>
    </source>
</evidence>
<dbReference type="RefSeq" id="WP_057700700.1">
    <property type="nucleotide sequence ID" value="NZ_JYLN01000001.1"/>
</dbReference>
<dbReference type="EMBL" id="JYLN01000001">
    <property type="protein sequence ID" value="KRP74854.1"/>
    <property type="molecule type" value="Genomic_DNA"/>
</dbReference>
<proteinExistence type="predicted"/>